<dbReference type="OrthoDB" id="2314514at2759"/>
<sequence length="556" mass="64133">MSLKNFKFNINNLKLTPEKLADWGKNNTQNVLPFSQAIRKGSSTSTKLNSFNLNYPPANNNKNKKINKHNKNNNDNNKNNNNNNNNNNNDNNDSQHSQGIEANEKLQICATINLSPTNPDFVNRDENAIVSVDANVIEDTSSNMEVDMDTLHDDLFEGFGDEFKDSDFLLESNLKGEENYDIDDIDDIDIIDLTRIEANEKLQICATINLSPTNPDFVNRDENAIVSVDANVIEDTSSNMEVDMDTLHDDLFEGFGDEFKDSDFLLESNLKGEENYDIDDIDDIDIIDLTSCNNNIQDDEIFIMEKESFDIKENKNSLSKKNNNNNDDDKDSSDPLKNNSSVIGQNIKKFSDKSHDFIESLTMGTTIPNKSPTLDKSLRNDNEINEINKIKEINETNEINEINEINNNKINNRKISEIHVGETDHRLPKEYSKNKFFHSPFVYKSGVQENSKIIIEMNRTLEELESLMKREQDSQLQINQELDFIERSLEFFDDDMKFIQSEMYNLKQQITIEIIEQFEKYKIAALTEITYAEMTNEEMKDKELTNKEMNDIEMRK</sequence>
<feature type="region of interest" description="Disordered" evidence="2">
    <location>
        <begin position="42"/>
        <end position="98"/>
    </location>
</feature>
<name>A0A397I3D9_9GLOM</name>
<dbReference type="AlphaFoldDB" id="A0A397I3D9"/>
<comment type="caution">
    <text evidence="3">The sequence shown here is derived from an EMBL/GenBank/DDBJ whole genome shotgun (WGS) entry which is preliminary data.</text>
</comment>
<accession>A0A397I3D9</accession>
<feature type="compositionally biased region" description="Low complexity" evidence="2">
    <location>
        <begin position="316"/>
        <end position="325"/>
    </location>
</feature>
<feature type="compositionally biased region" description="Low complexity" evidence="2">
    <location>
        <begin position="73"/>
        <end position="92"/>
    </location>
</feature>
<feature type="coiled-coil region" evidence="1">
    <location>
        <begin position="454"/>
        <end position="481"/>
    </location>
</feature>
<evidence type="ECO:0000256" key="1">
    <source>
        <dbReference type="SAM" id="Coils"/>
    </source>
</evidence>
<dbReference type="Proteomes" id="UP000266861">
    <property type="component" value="Unassembled WGS sequence"/>
</dbReference>
<organism evidence="3 4">
    <name type="scientific">Diversispora epigaea</name>
    <dbReference type="NCBI Taxonomy" id="1348612"/>
    <lineage>
        <taxon>Eukaryota</taxon>
        <taxon>Fungi</taxon>
        <taxon>Fungi incertae sedis</taxon>
        <taxon>Mucoromycota</taxon>
        <taxon>Glomeromycotina</taxon>
        <taxon>Glomeromycetes</taxon>
        <taxon>Diversisporales</taxon>
        <taxon>Diversisporaceae</taxon>
        <taxon>Diversispora</taxon>
    </lineage>
</organism>
<keyword evidence="4" id="KW-1185">Reference proteome</keyword>
<evidence type="ECO:0000313" key="4">
    <source>
        <dbReference type="Proteomes" id="UP000266861"/>
    </source>
</evidence>
<dbReference type="EMBL" id="PQFF01000273">
    <property type="protein sequence ID" value="RHZ67773.1"/>
    <property type="molecule type" value="Genomic_DNA"/>
</dbReference>
<feature type="region of interest" description="Disordered" evidence="2">
    <location>
        <begin position="315"/>
        <end position="345"/>
    </location>
</feature>
<keyword evidence="1" id="KW-0175">Coiled coil</keyword>
<gene>
    <name evidence="3" type="ORF">Glove_299g28</name>
</gene>
<feature type="compositionally biased region" description="Basic residues" evidence="2">
    <location>
        <begin position="62"/>
        <end position="71"/>
    </location>
</feature>
<reference evidence="3 4" key="1">
    <citation type="submission" date="2018-08" db="EMBL/GenBank/DDBJ databases">
        <title>Genome and evolution of the arbuscular mycorrhizal fungus Diversispora epigaea (formerly Glomus versiforme) and its bacterial endosymbionts.</title>
        <authorList>
            <person name="Sun X."/>
            <person name="Fei Z."/>
            <person name="Harrison M."/>
        </authorList>
    </citation>
    <scope>NUCLEOTIDE SEQUENCE [LARGE SCALE GENOMIC DNA]</scope>
    <source>
        <strain evidence="3 4">IT104</strain>
    </source>
</reference>
<evidence type="ECO:0000313" key="3">
    <source>
        <dbReference type="EMBL" id="RHZ67773.1"/>
    </source>
</evidence>
<protein>
    <submittedName>
        <fullName evidence="3">Uncharacterized protein</fullName>
    </submittedName>
</protein>
<proteinExistence type="predicted"/>
<evidence type="ECO:0000256" key="2">
    <source>
        <dbReference type="SAM" id="MobiDB-lite"/>
    </source>
</evidence>
<feature type="compositionally biased region" description="Polar residues" evidence="2">
    <location>
        <begin position="42"/>
        <end position="53"/>
    </location>
</feature>